<evidence type="ECO:0000313" key="3">
    <source>
        <dbReference type="Proteomes" id="UP001189429"/>
    </source>
</evidence>
<protein>
    <recommendedName>
        <fullName evidence="4">HMG box domain-containing protein</fullName>
    </recommendedName>
</protein>
<gene>
    <name evidence="2" type="ORF">PCOR1329_LOCUS36557</name>
</gene>
<comment type="caution">
    <text evidence="2">The sequence shown here is derived from an EMBL/GenBank/DDBJ whole genome shotgun (WGS) entry which is preliminary data.</text>
</comment>
<keyword evidence="3" id="KW-1185">Reference proteome</keyword>
<accession>A0ABN9T890</accession>
<proteinExistence type="predicted"/>
<feature type="compositionally biased region" description="Basic and acidic residues" evidence="1">
    <location>
        <begin position="299"/>
        <end position="308"/>
    </location>
</feature>
<organism evidence="2 3">
    <name type="scientific">Prorocentrum cordatum</name>
    <dbReference type="NCBI Taxonomy" id="2364126"/>
    <lineage>
        <taxon>Eukaryota</taxon>
        <taxon>Sar</taxon>
        <taxon>Alveolata</taxon>
        <taxon>Dinophyceae</taxon>
        <taxon>Prorocentrales</taxon>
        <taxon>Prorocentraceae</taxon>
        <taxon>Prorocentrum</taxon>
    </lineage>
</organism>
<reference evidence="2" key="1">
    <citation type="submission" date="2023-10" db="EMBL/GenBank/DDBJ databases">
        <authorList>
            <person name="Chen Y."/>
            <person name="Shah S."/>
            <person name="Dougan E. K."/>
            <person name="Thang M."/>
            <person name="Chan C."/>
        </authorList>
    </citation>
    <scope>NUCLEOTIDE SEQUENCE [LARGE SCALE GENOMIC DNA]</scope>
</reference>
<feature type="region of interest" description="Disordered" evidence="1">
    <location>
        <begin position="285"/>
        <end position="321"/>
    </location>
</feature>
<evidence type="ECO:0000256" key="1">
    <source>
        <dbReference type="SAM" id="MobiDB-lite"/>
    </source>
</evidence>
<dbReference type="EMBL" id="CAUYUJ010014446">
    <property type="protein sequence ID" value="CAK0841317.1"/>
    <property type="molecule type" value="Genomic_DNA"/>
</dbReference>
<evidence type="ECO:0008006" key="4">
    <source>
        <dbReference type="Google" id="ProtNLM"/>
    </source>
</evidence>
<sequence>MSAKVSSSAALNSNCVSRSAGANLYMAAIRESSLTLHGCPSRSVNSSYWRFLISQSSRACPSLSMLSTLSGFCTLPRITTRRIADVGSYSAWRRRQASSPWCCPAFLTTLLALCVVNDTRYVYRLAAFASKSTMPSPKASMKFTLSPSPSFVIFFRWDAAHFRAAVKSGPNFADMKHTTLCAHSWNSLSSFPENFPGCPTPFASMISFPPRFATRRANSRDRGLRLAAGVGELRRELLHLLPESQPLREQGGKGNAVDRTELPRIMALRVASALAGLALAEALAGQQAQELDKRGHRGARAERADASRATRRPTGVGPATA</sequence>
<name>A0ABN9T890_9DINO</name>
<dbReference type="Proteomes" id="UP001189429">
    <property type="component" value="Unassembled WGS sequence"/>
</dbReference>
<evidence type="ECO:0000313" key="2">
    <source>
        <dbReference type="EMBL" id="CAK0841317.1"/>
    </source>
</evidence>